<sequence>MASSFGARLFSSTLTDRFRCLNSHDTLLYSTSTVRSLVSSAAMPGRAMAANAGLLSTRSVRFVLARSVTTTRAPAATHSFLSLHRTWKQAPQPTPPRYSVGLAATRKPPLKDAAAVPYPQEPPVRVSEEV</sequence>
<proteinExistence type="predicted"/>
<accession>A0A0A9CVH9</accession>
<evidence type="ECO:0000256" key="1">
    <source>
        <dbReference type="SAM" id="MobiDB-lite"/>
    </source>
</evidence>
<feature type="region of interest" description="Disordered" evidence="1">
    <location>
        <begin position="111"/>
        <end position="130"/>
    </location>
</feature>
<organism evidence="2">
    <name type="scientific">Arundo donax</name>
    <name type="common">Giant reed</name>
    <name type="synonym">Donax arundinaceus</name>
    <dbReference type="NCBI Taxonomy" id="35708"/>
    <lineage>
        <taxon>Eukaryota</taxon>
        <taxon>Viridiplantae</taxon>
        <taxon>Streptophyta</taxon>
        <taxon>Embryophyta</taxon>
        <taxon>Tracheophyta</taxon>
        <taxon>Spermatophyta</taxon>
        <taxon>Magnoliopsida</taxon>
        <taxon>Liliopsida</taxon>
        <taxon>Poales</taxon>
        <taxon>Poaceae</taxon>
        <taxon>PACMAD clade</taxon>
        <taxon>Arundinoideae</taxon>
        <taxon>Arundineae</taxon>
        <taxon>Arundo</taxon>
    </lineage>
</organism>
<reference evidence="2" key="1">
    <citation type="submission" date="2014-09" db="EMBL/GenBank/DDBJ databases">
        <authorList>
            <person name="Magalhaes I.L.F."/>
            <person name="Oliveira U."/>
            <person name="Santos F.R."/>
            <person name="Vidigal T.H.D.A."/>
            <person name="Brescovit A.D."/>
            <person name="Santos A.J."/>
        </authorList>
    </citation>
    <scope>NUCLEOTIDE SEQUENCE</scope>
    <source>
        <tissue evidence="2">Shoot tissue taken approximately 20 cm above the soil surface</tissue>
    </source>
</reference>
<dbReference type="AlphaFoldDB" id="A0A0A9CVH9"/>
<name>A0A0A9CVH9_ARUDO</name>
<protein>
    <submittedName>
        <fullName evidence="2">Uncharacterized protein</fullName>
    </submittedName>
</protein>
<evidence type="ECO:0000313" key="2">
    <source>
        <dbReference type="EMBL" id="JAD75492.1"/>
    </source>
</evidence>
<dbReference type="EMBL" id="GBRH01222403">
    <property type="protein sequence ID" value="JAD75492.1"/>
    <property type="molecule type" value="Transcribed_RNA"/>
</dbReference>
<reference evidence="2" key="2">
    <citation type="journal article" date="2015" name="Data Brief">
        <title>Shoot transcriptome of the giant reed, Arundo donax.</title>
        <authorList>
            <person name="Barrero R.A."/>
            <person name="Guerrero F.D."/>
            <person name="Moolhuijzen P."/>
            <person name="Goolsby J.A."/>
            <person name="Tidwell J."/>
            <person name="Bellgard S.E."/>
            <person name="Bellgard M.I."/>
        </authorList>
    </citation>
    <scope>NUCLEOTIDE SEQUENCE</scope>
    <source>
        <tissue evidence="2">Shoot tissue taken approximately 20 cm above the soil surface</tissue>
    </source>
</reference>